<dbReference type="InterPro" id="IPR051793">
    <property type="entry name" value="NADH:flavin_oxidoreductase"/>
</dbReference>
<sequence length="675" mass="73868">MPAHSAYPHLLEPLDLGFTTLRNRTLMGSMHLGLEEQKGGFKKLAAFYAERARGGAGLIVTGGVSPNVAGWLGPFAARMSSSRHAKKHKVVTDAVHEAGGKICMQILHSGRYGYHPLAVSASAQKSPISPFKPKALSSRGINSTIKDYVDCANYAKMAGYDGVEVMGSEGYLINQFFCERTNQRDDEWGGNLENRARMAVEIVRQTREKVGSDFIIIYRLSMLDLVEGGAPWEEVVYLAKQIEQAGATLINTGIGWHEARVPTIATSVPRAAFTWITKRMKSEVSIPLITTNRINTPEIGESVLAEGHADMVSMARPFLADAEFVAKAMRNEADLINTCIACNQACLDHGFERKPISCLVNPQACYETELIFKTVAAPKKIAVIGAGPAGLAFATYAAERGHQVHLYDQGSEIGGQFNYAKQIPGKEEFYETLRYYSRRIEVTGVHLHLETTVDAALLAPLEFDEVVMATGIKPRELTIPGSEHAKVMSYLDVLRDHKPVGKKVAVIGAGGIGFDVSEFLVEQQNLTTDLDKWLAHWGIDKEYKNPGALIEKDLHEPPRQVFLLQRKTTKVGKGLGKTTGWIHRASLVNHNVQMMNGVSYEKIDDEGLHITINDKPKVLEVDNIIVCAGQEPLRDLKESLEAVGLHVNVIGGADVAAELDAKRAIRQGAELAAAI</sequence>
<dbReference type="CDD" id="cd02930">
    <property type="entry name" value="DCR_FMN"/>
    <property type="match status" value="1"/>
</dbReference>
<dbReference type="PRINTS" id="PR00469">
    <property type="entry name" value="PNDRDTASEII"/>
</dbReference>
<evidence type="ECO:0000256" key="1">
    <source>
        <dbReference type="ARBA" id="ARBA00001917"/>
    </source>
</evidence>
<evidence type="ECO:0000313" key="13">
    <source>
        <dbReference type="Proteomes" id="UP001253545"/>
    </source>
</evidence>
<name>A0ABU2ZQR1_9ALTE</name>
<evidence type="ECO:0000256" key="6">
    <source>
        <dbReference type="ARBA" id="ARBA00022723"/>
    </source>
</evidence>
<dbReference type="EC" id="1.3.1.34" evidence="12"/>
<evidence type="ECO:0000256" key="2">
    <source>
        <dbReference type="ARBA" id="ARBA00001966"/>
    </source>
</evidence>
<dbReference type="InterPro" id="IPR001155">
    <property type="entry name" value="OxRdtase_FMN_N"/>
</dbReference>
<evidence type="ECO:0000256" key="5">
    <source>
        <dbReference type="ARBA" id="ARBA00022643"/>
    </source>
</evidence>
<dbReference type="InterPro" id="IPR023753">
    <property type="entry name" value="FAD/NAD-binding_dom"/>
</dbReference>
<dbReference type="PRINTS" id="PR00368">
    <property type="entry name" value="FADPNR"/>
</dbReference>
<evidence type="ECO:0000313" key="12">
    <source>
        <dbReference type="EMBL" id="MDT0594973.1"/>
    </source>
</evidence>
<dbReference type="RefSeq" id="WP_311368492.1">
    <property type="nucleotide sequence ID" value="NZ_JAVRHX010000002.1"/>
</dbReference>
<dbReference type="Gene3D" id="3.20.20.70">
    <property type="entry name" value="Aldolase class I"/>
    <property type="match status" value="1"/>
</dbReference>
<keyword evidence="7 12" id="KW-0560">Oxidoreductase</keyword>
<comment type="similarity">
    <text evidence="3">In the N-terminal section; belongs to the NADH:flavin oxidoreductase/NADH oxidase family.</text>
</comment>
<dbReference type="Proteomes" id="UP001253545">
    <property type="component" value="Unassembled WGS sequence"/>
</dbReference>
<feature type="domain" description="NADH:flavin oxidoreductase/NADH oxidase N-terminal" evidence="10">
    <location>
        <begin position="10"/>
        <end position="331"/>
    </location>
</feature>
<keyword evidence="8" id="KW-0408">Iron</keyword>
<keyword evidence="6" id="KW-0479">Metal-binding</keyword>
<dbReference type="Gene3D" id="3.50.50.60">
    <property type="entry name" value="FAD/NAD(P)-binding domain"/>
    <property type="match status" value="1"/>
</dbReference>
<comment type="cofactor">
    <cofactor evidence="2">
        <name>[4Fe-4S] cluster</name>
        <dbReference type="ChEBI" id="CHEBI:49883"/>
    </cofactor>
</comment>
<dbReference type="EMBL" id="JAVRHX010000002">
    <property type="protein sequence ID" value="MDT0594973.1"/>
    <property type="molecule type" value="Genomic_DNA"/>
</dbReference>
<evidence type="ECO:0000256" key="8">
    <source>
        <dbReference type="ARBA" id="ARBA00023004"/>
    </source>
</evidence>
<evidence type="ECO:0000256" key="7">
    <source>
        <dbReference type="ARBA" id="ARBA00023002"/>
    </source>
</evidence>
<evidence type="ECO:0000256" key="9">
    <source>
        <dbReference type="ARBA" id="ARBA00023014"/>
    </source>
</evidence>
<evidence type="ECO:0000256" key="3">
    <source>
        <dbReference type="ARBA" id="ARBA00011048"/>
    </source>
</evidence>
<evidence type="ECO:0000259" key="11">
    <source>
        <dbReference type="Pfam" id="PF07992"/>
    </source>
</evidence>
<evidence type="ECO:0000259" key="10">
    <source>
        <dbReference type="Pfam" id="PF00724"/>
    </source>
</evidence>
<protein>
    <submittedName>
        <fullName evidence="12">NADPH-dependent 2,4-dienoyl-CoA reductase</fullName>
        <ecNumber evidence="12">1.3.1.34</ecNumber>
    </submittedName>
</protein>
<comment type="cofactor">
    <cofactor evidence="1">
        <name>FMN</name>
        <dbReference type="ChEBI" id="CHEBI:58210"/>
    </cofactor>
</comment>
<dbReference type="SUPFAM" id="SSF51905">
    <property type="entry name" value="FAD/NAD(P)-binding domain"/>
    <property type="match status" value="1"/>
</dbReference>
<dbReference type="InterPro" id="IPR036188">
    <property type="entry name" value="FAD/NAD-bd_sf"/>
</dbReference>
<dbReference type="SUPFAM" id="SSF51395">
    <property type="entry name" value="FMN-linked oxidoreductases"/>
    <property type="match status" value="1"/>
</dbReference>
<proteinExistence type="inferred from homology"/>
<dbReference type="Pfam" id="PF00724">
    <property type="entry name" value="Oxidored_FMN"/>
    <property type="match status" value="1"/>
</dbReference>
<comment type="caution">
    <text evidence="12">The sequence shown here is derived from an EMBL/GenBank/DDBJ whole genome shotgun (WGS) entry which is preliminary data.</text>
</comment>
<dbReference type="PANTHER" id="PTHR42917">
    <property type="entry name" value="2,4-DIENOYL-COA REDUCTASE"/>
    <property type="match status" value="1"/>
</dbReference>
<keyword evidence="5" id="KW-0288">FMN</keyword>
<evidence type="ECO:0000256" key="4">
    <source>
        <dbReference type="ARBA" id="ARBA00022630"/>
    </source>
</evidence>
<dbReference type="GO" id="GO:0008670">
    <property type="term" value="F:2,4-dienoyl-CoA reductase (NADPH) activity"/>
    <property type="evidence" value="ECO:0007669"/>
    <property type="project" value="UniProtKB-EC"/>
</dbReference>
<organism evidence="12 13">
    <name type="scientific">Glaciecola petra</name>
    <dbReference type="NCBI Taxonomy" id="3075602"/>
    <lineage>
        <taxon>Bacteria</taxon>
        <taxon>Pseudomonadati</taxon>
        <taxon>Pseudomonadota</taxon>
        <taxon>Gammaproteobacteria</taxon>
        <taxon>Alteromonadales</taxon>
        <taxon>Alteromonadaceae</taxon>
        <taxon>Glaciecola</taxon>
    </lineage>
</organism>
<dbReference type="PANTHER" id="PTHR42917:SF2">
    <property type="entry name" value="2,4-DIENOYL-COA REDUCTASE [(2E)-ENOYL-COA-PRODUCING]"/>
    <property type="match status" value="1"/>
</dbReference>
<reference evidence="12 13" key="1">
    <citation type="submission" date="2023-09" db="EMBL/GenBank/DDBJ databases">
        <authorList>
            <person name="Rey-Velasco X."/>
        </authorList>
    </citation>
    <scope>NUCLEOTIDE SEQUENCE [LARGE SCALE GENOMIC DNA]</scope>
    <source>
        <strain evidence="12 13">P117</strain>
    </source>
</reference>
<accession>A0ABU2ZQR1</accession>
<keyword evidence="13" id="KW-1185">Reference proteome</keyword>
<dbReference type="InterPro" id="IPR013785">
    <property type="entry name" value="Aldolase_TIM"/>
</dbReference>
<keyword evidence="9" id="KW-0411">Iron-sulfur</keyword>
<keyword evidence="4" id="KW-0285">Flavoprotein</keyword>
<dbReference type="Pfam" id="PF07992">
    <property type="entry name" value="Pyr_redox_2"/>
    <property type="match status" value="1"/>
</dbReference>
<dbReference type="Gene3D" id="3.40.50.720">
    <property type="entry name" value="NAD(P)-binding Rossmann-like Domain"/>
    <property type="match status" value="1"/>
</dbReference>
<gene>
    <name evidence="12" type="ORF">RM552_08985</name>
</gene>
<feature type="domain" description="FAD/NAD(P)-binding" evidence="11">
    <location>
        <begin position="380"/>
        <end position="656"/>
    </location>
</feature>